<feature type="compositionally biased region" description="Low complexity" evidence="5">
    <location>
        <begin position="455"/>
        <end position="468"/>
    </location>
</feature>
<dbReference type="SMART" id="SM00456">
    <property type="entry name" value="WW"/>
    <property type="match status" value="2"/>
</dbReference>
<feature type="domain" description="WW" evidence="6">
    <location>
        <begin position="11"/>
        <end position="45"/>
    </location>
</feature>
<comment type="caution">
    <text evidence="7">The sequence shown here is derived from an EMBL/GenBank/DDBJ whole genome shotgun (WGS) entry which is preliminary data.</text>
</comment>
<dbReference type="Gene3D" id="2.20.70.10">
    <property type="match status" value="2"/>
</dbReference>
<comment type="subcellular location">
    <subcellularLocation>
        <location evidence="2">Cytoplasm</location>
    </subcellularLocation>
    <subcellularLocation>
        <location evidence="1">Nucleus</location>
    </subcellularLocation>
</comment>
<evidence type="ECO:0000313" key="8">
    <source>
        <dbReference type="Proteomes" id="UP001642483"/>
    </source>
</evidence>
<feature type="region of interest" description="Disordered" evidence="5">
    <location>
        <begin position="1"/>
        <end position="21"/>
    </location>
</feature>
<dbReference type="InterPro" id="IPR036020">
    <property type="entry name" value="WW_dom_sf"/>
</dbReference>
<feature type="region of interest" description="Disordered" evidence="5">
    <location>
        <begin position="324"/>
        <end position="344"/>
    </location>
</feature>
<feature type="compositionally biased region" description="Polar residues" evidence="5">
    <location>
        <begin position="324"/>
        <end position="334"/>
    </location>
</feature>
<evidence type="ECO:0000259" key="6">
    <source>
        <dbReference type="PROSITE" id="PS50020"/>
    </source>
</evidence>
<organism evidence="7 8">
    <name type="scientific">Clavelina lepadiformis</name>
    <name type="common">Light-bulb sea squirt</name>
    <name type="synonym">Ascidia lepadiformis</name>
    <dbReference type="NCBI Taxonomy" id="159417"/>
    <lineage>
        <taxon>Eukaryota</taxon>
        <taxon>Metazoa</taxon>
        <taxon>Chordata</taxon>
        <taxon>Tunicata</taxon>
        <taxon>Ascidiacea</taxon>
        <taxon>Aplousobranchia</taxon>
        <taxon>Clavelinidae</taxon>
        <taxon>Clavelina</taxon>
    </lineage>
</organism>
<keyword evidence="8" id="KW-1185">Reference proteome</keyword>
<feature type="region of interest" description="Disordered" evidence="5">
    <location>
        <begin position="39"/>
        <end position="59"/>
    </location>
</feature>
<dbReference type="Proteomes" id="UP001642483">
    <property type="component" value="Unassembled WGS sequence"/>
</dbReference>
<evidence type="ECO:0000256" key="4">
    <source>
        <dbReference type="ARBA" id="ARBA00023242"/>
    </source>
</evidence>
<dbReference type="InterPro" id="IPR051583">
    <property type="entry name" value="YAP1"/>
</dbReference>
<dbReference type="PANTHER" id="PTHR17616">
    <property type="entry name" value="YES-ASSOCIATED PROTEIN YAP1 FAMILY MEMBER"/>
    <property type="match status" value="1"/>
</dbReference>
<evidence type="ECO:0000313" key="7">
    <source>
        <dbReference type="EMBL" id="CAK8673345.1"/>
    </source>
</evidence>
<name>A0ABP0F0V2_CLALP</name>
<accession>A0ABP0F0V2</accession>
<reference evidence="7 8" key="1">
    <citation type="submission" date="2024-02" db="EMBL/GenBank/DDBJ databases">
        <authorList>
            <person name="Daric V."/>
            <person name="Darras S."/>
        </authorList>
    </citation>
    <scope>NUCLEOTIDE SEQUENCE [LARGE SCALE GENOMIC DNA]</scope>
</reference>
<dbReference type="PROSITE" id="PS50020">
    <property type="entry name" value="WW_DOMAIN_2"/>
    <property type="match status" value="2"/>
</dbReference>
<feature type="region of interest" description="Disordered" evidence="5">
    <location>
        <begin position="447"/>
        <end position="495"/>
    </location>
</feature>
<dbReference type="SUPFAM" id="SSF51045">
    <property type="entry name" value="WW domain"/>
    <property type="match status" value="2"/>
</dbReference>
<evidence type="ECO:0000256" key="3">
    <source>
        <dbReference type="ARBA" id="ARBA00022490"/>
    </source>
</evidence>
<feature type="compositionally biased region" description="Basic and acidic residues" evidence="5">
    <location>
        <begin position="335"/>
        <end position="344"/>
    </location>
</feature>
<feature type="region of interest" description="Disordered" evidence="5">
    <location>
        <begin position="207"/>
        <end position="243"/>
    </location>
</feature>
<feature type="compositionally biased region" description="Polar residues" evidence="5">
    <location>
        <begin position="293"/>
        <end position="307"/>
    </location>
</feature>
<evidence type="ECO:0000256" key="1">
    <source>
        <dbReference type="ARBA" id="ARBA00004123"/>
    </source>
</evidence>
<proteinExistence type="predicted"/>
<feature type="region of interest" description="Disordered" evidence="5">
    <location>
        <begin position="268"/>
        <end position="307"/>
    </location>
</feature>
<keyword evidence="3" id="KW-0963">Cytoplasm</keyword>
<dbReference type="InterPro" id="IPR001202">
    <property type="entry name" value="WW_dom"/>
</dbReference>
<protein>
    <recommendedName>
        <fullName evidence="6">WW domain-containing protein</fullName>
    </recommendedName>
</protein>
<dbReference type="PROSITE" id="PS01159">
    <property type="entry name" value="WW_DOMAIN_1"/>
    <property type="match status" value="2"/>
</dbReference>
<feature type="compositionally biased region" description="Basic and acidic residues" evidence="5">
    <location>
        <begin position="228"/>
        <end position="243"/>
    </location>
</feature>
<evidence type="ECO:0000256" key="5">
    <source>
        <dbReference type="SAM" id="MobiDB-lite"/>
    </source>
</evidence>
<dbReference type="PANTHER" id="PTHR17616:SF8">
    <property type="entry name" value="TRANSCRIPTIONAL COACTIVATOR YORKIE"/>
    <property type="match status" value="1"/>
</dbReference>
<dbReference type="EMBL" id="CAWYQH010000002">
    <property type="protein sequence ID" value="CAK8673345.1"/>
    <property type="molecule type" value="Genomic_DNA"/>
</dbReference>
<dbReference type="Pfam" id="PF00397">
    <property type="entry name" value="WW"/>
    <property type="match status" value="2"/>
</dbReference>
<evidence type="ECO:0000256" key="2">
    <source>
        <dbReference type="ARBA" id="ARBA00004496"/>
    </source>
</evidence>
<gene>
    <name evidence="7" type="ORF">CVLEPA_LOCUS3139</name>
</gene>
<feature type="domain" description="WW" evidence="6">
    <location>
        <begin position="151"/>
        <end position="185"/>
    </location>
</feature>
<sequence length="507" mass="56672">MYWSNQPRASTPLPEGWESKYDPSSRKWYYINHTTKKTQWDDPRLSQQQTSSATKQAPNNVTIADSDKIAHIMSVFDVNRIIVSSLLIANKNQVENVKATLLGMGYRKKVTLNSNHAVCNTAAVNSQNSKIEQRTEHGVRNVNETSRPNTKSLPTGWESKYDSTTGKWYYVNHITKVTQWNDPRQSAQAVVPKEDIVVTPKKEYPSVPETVTQTTREKAVSSNNFVESAKDSRNSLGHKEENNMKKIDVPVNIAPSDVKAFNLEARQTSLGDSKPVSHLDKQDNSHNSRRNSKQQANQLSTSVSTSISANTTATKFEFHQNNNHGHQAAAQTSSHETKPKTLEDKKDEMKEAALKFNLMAGNFSPHELLGAATSKQTTSTDFEEKVQGNEHRDTTYENMESDMCADDSMRHKDSIALCDKSPEASATNGLDLQNEDKPCEKQCWSSLRVKPKGPNPLLHKGPNPLLLLENHMQPLGPSKTLRKGPQAGNRIGSQYADYTHARTLTMS</sequence>
<feature type="compositionally biased region" description="Low complexity" evidence="5">
    <location>
        <begin position="46"/>
        <end position="57"/>
    </location>
</feature>
<dbReference type="CDD" id="cd00201">
    <property type="entry name" value="WW"/>
    <property type="match status" value="2"/>
</dbReference>
<keyword evidence="4" id="KW-0539">Nucleus</keyword>
<feature type="compositionally biased region" description="Polar residues" evidence="5">
    <location>
        <begin position="209"/>
        <end position="226"/>
    </location>
</feature>
<feature type="compositionally biased region" description="Basic and acidic residues" evidence="5">
    <location>
        <begin position="275"/>
        <end position="286"/>
    </location>
</feature>